<evidence type="ECO:0000313" key="2">
    <source>
        <dbReference type="Proteomes" id="UP000310532"/>
    </source>
</evidence>
<keyword evidence="2" id="KW-1185">Reference proteome</keyword>
<dbReference type="Pfam" id="PF12954">
    <property type="entry name" value="DUF3843"/>
    <property type="match status" value="2"/>
</dbReference>
<name>A0A4S2AWV0_9BACE</name>
<accession>A0A4S2AWV0</accession>
<organism evidence="1 2">
    <name type="scientific">Bacteroides muris</name>
    <name type="common">ex Afrizal et al. 2022</name>
    <dbReference type="NCBI Taxonomy" id="2516960"/>
    <lineage>
        <taxon>Bacteria</taxon>
        <taxon>Pseudomonadati</taxon>
        <taxon>Bacteroidota</taxon>
        <taxon>Bacteroidia</taxon>
        <taxon>Bacteroidales</taxon>
        <taxon>Bacteroidaceae</taxon>
        <taxon>Bacteroides</taxon>
    </lineage>
</organism>
<sequence>MTTIHIQHWLKANQRTRILPTDKWYLDFATSILPSVEASPLFCKEDCRTQADTAIALGMYFQDAIAQNGGWKLFTEAHQKIYGTHLPFYLLTDNYVPDEINPEDIAFVLWTLKSQPGSPNQNYTLFSPYDKELLALSQTVYKLMDARFEEAPIREEASSCLWVTGTDLPDMPITPLPEVTPETKLSNLASRCLEYSKGKPLLYFTNYKELCVFFVDILKWENKPSALLPDLEHKKEFVIYANPKGMLIAHNVAACFCEAHNPMYDAKRAAAEGYGMFCQPCYCPFDLLKYGMAKGILPDVELPFPKGKEILQQNWDFIARYYLRQYYEGE</sequence>
<dbReference type="Proteomes" id="UP000310532">
    <property type="component" value="Unassembled WGS sequence"/>
</dbReference>
<comment type="caution">
    <text evidence="1">The sequence shown here is derived from an EMBL/GenBank/DDBJ whole genome shotgun (WGS) entry which is preliminary data.</text>
</comment>
<reference evidence="1 2" key="1">
    <citation type="submission" date="2019-04" db="EMBL/GenBank/DDBJ databases">
        <title>Microbes associate with the intestines of laboratory mice.</title>
        <authorList>
            <person name="Navarre W."/>
            <person name="Wong E."/>
            <person name="Huang K."/>
            <person name="Tropini C."/>
            <person name="Ng K."/>
            <person name="Yu B."/>
        </authorList>
    </citation>
    <scope>NUCLEOTIDE SEQUENCE [LARGE SCALE GENOMIC DNA]</scope>
    <source>
        <strain evidence="1 2">NM69_E16B</strain>
    </source>
</reference>
<evidence type="ECO:0000313" key="1">
    <source>
        <dbReference type="EMBL" id="TGY06009.1"/>
    </source>
</evidence>
<protein>
    <submittedName>
        <fullName evidence="1">DUF3843 family protein</fullName>
    </submittedName>
</protein>
<dbReference type="InterPro" id="IPR024214">
    <property type="entry name" value="DUF3843"/>
</dbReference>
<proteinExistence type="predicted"/>
<dbReference type="AlphaFoldDB" id="A0A4S2AWV0"/>
<gene>
    <name evidence="1" type="ORF">E5355_10340</name>
</gene>
<dbReference type="EMBL" id="SRYZ01000020">
    <property type="protein sequence ID" value="TGY06009.1"/>
    <property type="molecule type" value="Genomic_DNA"/>
</dbReference>
<dbReference type="RefSeq" id="WP_136010303.1">
    <property type="nucleotide sequence ID" value="NZ_SRYZ01000020.1"/>
</dbReference>